<dbReference type="EMBL" id="CP001739">
    <property type="protein sequence ID" value="ACZ08454.1"/>
    <property type="molecule type" value="Genomic_DNA"/>
</dbReference>
<dbReference type="eggNOG" id="COG4304">
    <property type="taxonomic scope" value="Bacteria"/>
</dbReference>
<dbReference type="InterPro" id="IPR016630">
    <property type="entry name" value="UCP015278"/>
</dbReference>
<evidence type="ECO:0000313" key="2">
    <source>
        <dbReference type="Proteomes" id="UP000000845"/>
    </source>
</evidence>
<dbReference type="Pfam" id="PF10004">
    <property type="entry name" value="DUF2247"/>
    <property type="match status" value="1"/>
</dbReference>
<dbReference type="STRING" id="526218.Sterm_1595"/>
<dbReference type="HOGENOM" id="CLU_124837_1_0_0"/>
<gene>
    <name evidence="1" type="ordered locus">Sterm_1595</name>
</gene>
<name>D1AI70_SEBTE</name>
<dbReference type="AlphaFoldDB" id="D1AI70"/>
<reference evidence="2" key="1">
    <citation type="submission" date="2009-09" db="EMBL/GenBank/DDBJ databases">
        <title>The complete chromosome of Sebaldella termitidis ATCC 33386.</title>
        <authorList>
            <consortium name="US DOE Joint Genome Institute (JGI-PGF)"/>
            <person name="Lucas S."/>
            <person name="Copeland A."/>
            <person name="Lapidus A."/>
            <person name="Glavina del Rio T."/>
            <person name="Dalin E."/>
            <person name="Tice H."/>
            <person name="Bruce D."/>
            <person name="Goodwin L."/>
            <person name="Pitluck S."/>
            <person name="Kyrpides N."/>
            <person name="Mavromatis K."/>
            <person name="Ivanova N."/>
            <person name="Mikhailova N."/>
            <person name="Sims D."/>
            <person name="Meincke L."/>
            <person name="Brettin T."/>
            <person name="Detter J.C."/>
            <person name="Han C."/>
            <person name="Larimer F."/>
            <person name="Land M."/>
            <person name="Hauser L."/>
            <person name="Markowitz V."/>
            <person name="Cheng J.F."/>
            <person name="Hugenholtz P."/>
            <person name="Woyke T."/>
            <person name="Wu D."/>
            <person name="Eisen J.A."/>
        </authorList>
    </citation>
    <scope>NUCLEOTIDE SEQUENCE [LARGE SCALE GENOMIC DNA]</scope>
    <source>
        <strain evidence="2">ATCC 33386 / NCTC 11300</strain>
    </source>
</reference>
<reference evidence="1 2" key="2">
    <citation type="journal article" date="2010" name="Stand. Genomic Sci.">
        <title>Complete genome sequence of Sebaldella termitidis type strain (NCTC 11300).</title>
        <authorList>
            <person name="Harmon-Smith M."/>
            <person name="Celia L."/>
            <person name="Chertkov O."/>
            <person name="Lapidus A."/>
            <person name="Copeland A."/>
            <person name="Glavina Del Rio T."/>
            <person name="Nolan M."/>
            <person name="Lucas S."/>
            <person name="Tice H."/>
            <person name="Cheng J.F."/>
            <person name="Han C."/>
            <person name="Detter J.C."/>
            <person name="Bruce D."/>
            <person name="Goodwin L."/>
            <person name="Pitluck S."/>
            <person name="Pati A."/>
            <person name="Liolios K."/>
            <person name="Ivanova N."/>
            <person name="Mavromatis K."/>
            <person name="Mikhailova N."/>
            <person name="Chen A."/>
            <person name="Palaniappan K."/>
            <person name="Land M."/>
            <person name="Hauser L."/>
            <person name="Chang Y.J."/>
            <person name="Jeffries C.D."/>
            <person name="Brettin T."/>
            <person name="Goker M."/>
            <person name="Beck B."/>
            <person name="Bristow J."/>
            <person name="Eisen J.A."/>
            <person name="Markowitz V."/>
            <person name="Hugenholtz P."/>
            <person name="Kyrpides N.C."/>
            <person name="Klenk H.P."/>
            <person name="Chen F."/>
        </authorList>
    </citation>
    <scope>NUCLEOTIDE SEQUENCE [LARGE SCALE GENOMIC DNA]</scope>
    <source>
        <strain evidence="2">ATCC 33386 / NCTC 11300</strain>
    </source>
</reference>
<organism evidence="1 2">
    <name type="scientific">Sebaldella termitidis (strain ATCC 33386 / NCTC 11300)</name>
    <dbReference type="NCBI Taxonomy" id="526218"/>
    <lineage>
        <taxon>Bacteria</taxon>
        <taxon>Fusobacteriati</taxon>
        <taxon>Fusobacteriota</taxon>
        <taxon>Fusobacteriia</taxon>
        <taxon>Fusobacteriales</taxon>
        <taxon>Leptotrichiaceae</taxon>
        <taxon>Sebaldella</taxon>
    </lineage>
</organism>
<keyword evidence="2" id="KW-1185">Reference proteome</keyword>
<accession>D1AI70</accession>
<protein>
    <submittedName>
        <fullName evidence="1">Uncharacterized protein</fullName>
    </submittedName>
</protein>
<dbReference type="KEGG" id="str:Sterm_1595"/>
<dbReference type="RefSeq" id="WP_012861050.1">
    <property type="nucleotide sequence ID" value="NC_013517.1"/>
</dbReference>
<sequence length="173" mass="20679">MNSLNILLSYSYIYNLFPITWGDILFGIHEGFLDFKAAVEHSYNIIEKEENSSQRVLDMAFLHGNESIYPLIDELVEEENKYDEKHAKEKYLYAVLKWVYKNQSTFLEPLEAVECIYADFGYPEIISKFVRYASNNEPDLGSRELNIKRIYNNWEKYLETEKIKWKKEMNIKF</sequence>
<dbReference type="Proteomes" id="UP000000845">
    <property type="component" value="Chromosome"/>
</dbReference>
<proteinExistence type="predicted"/>
<evidence type="ECO:0000313" key="1">
    <source>
        <dbReference type="EMBL" id="ACZ08454.1"/>
    </source>
</evidence>